<keyword evidence="2 7" id="KW-0808">Transferase</keyword>
<dbReference type="SFLD" id="SFLDG01150">
    <property type="entry name" value="Main.1:_Beta-like"/>
    <property type="match status" value="1"/>
</dbReference>
<dbReference type="InterPro" id="IPR036249">
    <property type="entry name" value="Thioredoxin-like_sf"/>
</dbReference>
<organism evidence="7 8">
    <name type="scientific">Saliniradius amylolyticus</name>
    <dbReference type="NCBI Taxonomy" id="2183582"/>
    <lineage>
        <taxon>Bacteria</taxon>
        <taxon>Pseudomonadati</taxon>
        <taxon>Pseudomonadota</taxon>
        <taxon>Gammaproteobacteria</taxon>
        <taxon>Alteromonadales</taxon>
        <taxon>Alteromonadaceae</taxon>
        <taxon>Saliniradius</taxon>
    </lineage>
</organism>
<dbReference type="PROSITE" id="PS50405">
    <property type="entry name" value="GST_CTER"/>
    <property type="match status" value="1"/>
</dbReference>
<dbReference type="SUPFAM" id="SSF47616">
    <property type="entry name" value="GST C-terminal domain-like"/>
    <property type="match status" value="1"/>
</dbReference>
<dbReference type="Pfam" id="PF02798">
    <property type="entry name" value="GST_N"/>
    <property type="match status" value="1"/>
</dbReference>
<comment type="similarity">
    <text evidence="4">Belongs to the GST superfamily.</text>
</comment>
<dbReference type="Gene3D" id="1.20.1050.10">
    <property type="match status" value="1"/>
</dbReference>
<dbReference type="OrthoDB" id="9810080at2"/>
<dbReference type="EMBL" id="CP029347">
    <property type="protein sequence ID" value="AWL11481.1"/>
    <property type="molecule type" value="Genomic_DNA"/>
</dbReference>
<keyword evidence="8" id="KW-1185">Reference proteome</keyword>
<dbReference type="GO" id="GO:0004601">
    <property type="term" value="F:peroxidase activity"/>
    <property type="evidence" value="ECO:0007669"/>
    <property type="project" value="UniProtKB-ARBA"/>
</dbReference>
<dbReference type="PANTHER" id="PTHR44051:SF9">
    <property type="entry name" value="GLUTATHIONE S-TRANSFERASE 1"/>
    <property type="match status" value="1"/>
</dbReference>
<name>A0A2S2E1F5_9ALTE</name>
<dbReference type="Proteomes" id="UP000245728">
    <property type="component" value="Chromosome"/>
</dbReference>
<dbReference type="EC" id="2.5.1.18" evidence="1"/>
<dbReference type="AlphaFoldDB" id="A0A2S2E1F5"/>
<accession>A0A2S2E1F5</accession>
<dbReference type="CDD" id="cd03189">
    <property type="entry name" value="GST_C_GTT1_like"/>
    <property type="match status" value="1"/>
</dbReference>
<evidence type="ECO:0000259" key="5">
    <source>
        <dbReference type="PROSITE" id="PS50404"/>
    </source>
</evidence>
<dbReference type="CDD" id="cd03046">
    <property type="entry name" value="GST_N_GTT1_like"/>
    <property type="match status" value="1"/>
</dbReference>
<dbReference type="PROSITE" id="PS50404">
    <property type="entry name" value="GST_NTER"/>
    <property type="match status" value="1"/>
</dbReference>
<dbReference type="GO" id="GO:0005737">
    <property type="term" value="C:cytoplasm"/>
    <property type="evidence" value="ECO:0007669"/>
    <property type="project" value="UniProtKB-ARBA"/>
</dbReference>
<dbReference type="RefSeq" id="WP_109339121.1">
    <property type="nucleotide sequence ID" value="NZ_CP029347.1"/>
</dbReference>
<evidence type="ECO:0000256" key="2">
    <source>
        <dbReference type="ARBA" id="ARBA00022679"/>
    </source>
</evidence>
<feature type="domain" description="GST C-terminal" evidence="6">
    <location>
        <begin position="87"/>
        <end position="225"/>
    </location>
</feature>
<feature type="domain" description="GST N-terminal" evidence="5">
    <location>
        <begin position="1"/>
        <end position="81"/>
    </location>
</feature>
<dbReference type="FunFam" id="3.40.30.10:FF:000156">
    <property type="entry name" value="Glutathione S-transferase 1"/>
    <property type="match status" value="1"/>
</dbReference>
<dbReference type="SFLD" id="SFLDG00358">
    <property type="entry name" value="Main_(cytGST)"/>
    <property type="match status" value="1"/>
</dbReference>
<dbReference type="InterPro" id="IPR004046">
    <property type="entry name" value="GST_C"/>
</dbReference>
<dbReference type="Pfam" id="PF00043">
    <property type="entry name" value="GST_C"/>
    <property type="match status" value="1"/>
</dbReference>
<reference evidence="7 8" key="1">
    <citation type="submission" date="2018-05" db="EMBL/GenBank/DDBJ databases">
        <title>Salinimonas sp. HMF8227 Genome sequencing and assembly.</title>
        <authorList>
            <person name="Kang H."/>
            <person name="Kang J."/>
            <person name="Cha I."/>
            <person name="Kim H."/>
            <person name="Joh K."/>
        </authorList>
    </citation>
    <scope>NUCLEOTIDE SEQUENCE [LARGE SCALE GENOMIC DNA]</scope>
    <source>
        <strain evidence="7 8">HMF8227</strain>
    </source>
</reference>
<dbReference type="GO" id="GO:0004364">
    <property type="term" value="F:glutathione transferase activity"/>
    <property type="evidence" value="ECO:0007669"/>
    <property type="project" value="UniProtKB-EC"/>
</dbReference>
<evidence type="ECO:0000256" key="3">
    <source>
        <dbReference type="ARBA" id="ARBA00047960"/>
    </source>
</evidence>
<dbReference type="InterPro" id="IPR040079">
    <property type="entry name" value="Glutathione_S-Trfase"/>
</dbReference>
<dbReference type="PANTHER" id="PTHR44051">
    <property type="entry name" value="GLUTATHIONE S-TRANSFERASE-RELATED"/>
    <property type="match status" value="1"/>
</dbReference>
<proteinExistence type="inferred from homology"/>
<dbReference type="SFLD" id="SFLDS00019">
    <property type="entry name" value="Glutathione_Transferase_(cytos"/>
    <property type="match status" value="1"/>
</dbReference>
<dbReference type="InterPro" id="IPR010987">
    <property type="entry name" value="Glutathione-S-Trfase_C-like"/>
</dbReference>
<gene>
    <name evidence="7" type="ORF">HMF8227_00988</name>
</gene>
<evidence type="ECO:0000256" key="1">
    <source>
        <dbReference type="ARBA" id="ARBA00012452"/>
    </source>
</evidence>
<sequence length="226" mass="25627">MIILHHLNNSRSQRILWLLEHLKLDYKIQYHQRDPKTQLAPQSLKDVHPLGKAPVLEDGELRLAESGAIIDYLARRYGGGELTGASQQFEQTQYQYWLQYPEASLMPPLLLRLVMEKIKTGPMPFFAKPIARSIANKVLKNFVLPNIQSHLDFVEQSLEGKQWILGEAISGADFQLSFPLEACVAKGTVDESRPNILAYVQRIHAQSAYRKALEKGGDYEYGPQAS</sequence>
<evidence type="ECO:0000313" key="8">
    <source>
        <dbReference type="Proteomes" id="UP000245728"/>
    </source>
</evidence>
<comment type="catalytic activity">
    <reaction evidence="3">
        <text>RX + glutathione = an S-substituted glutathione + a halide anion + H(+)</text>
        <dbReference type="Rhea" id="RHEA:16437"/>
        <dbReference type="ChEBI" id="CHEBI:15378"/>
        <dbReference type="ChEBI" id="CHEBI:16042"/>
        <dbReference type="ChEBI" id="CHEBI:17792"/>
        <dbReference type="ChEBI" id="CHEBI:57925"/>
        <dbReference type="ChEBI" id="CHEBI:90779"/>
        <dbReference type="EC" id="2.5.1.18"/>
    </reaction>
</comment>
<dbReference type="Gene3D" id="3.40.30.10">
    <property type="entry name" value="Glutaredoxin"/>
    <property type="match status" value="1"/>
</dbReference>
<evidence type="ECO:0000256" key="4">
    <source>
        <dbReference type="RuleBase" id="RU003494"/>
    </source>
</evidence>
<evidence type="ECO:0000313" key="7">
    <source>
        <dbReference type="EMBL" id="AWL11481.1"/>
    </source>
</evidence>
<dbReference type="SUPFAM" id="SSF52833">
    <property type="entry name" value="Thioredoxin-like"/>
    <property type="match status" value="1"/>
</dbReference>
<dbReference type="InterPro" id="IPR004045">
    <property type="entry name" value="Glutathione_S-Trfase_N"/>
</dbReference>
<evidence type="ECO:0000259" key="6">
    <source>
        <dbReference type="PROSITE" id="PS50405"/>
    </source>
</evidence>
<dbReference type="InterPro" id="IPR036282">
    <property type="entry name" value="Glutathione-S-Trfase_C_sf"/>
</dbReference>
<protein>
    <recommendedName>
        <fullName evidence="1">glutathione transferase</fullName>
        <ecNumber evidence="1">2.5.1.18</ecNumber>
    </recommendedName>
</protein>
<dbReference type="KEGG" id="salh:HMF8227_00988"/>